<feature type="domain" description="Methyltransferase type 11" evidence="1">
    <location>
        <begin position="56"/>
        <end position="140"/>
    </location>
</feature>
<protein>
    <recommendedName>
        <fullName evidence="1">Methyltransferase type 11 domain-containing protein</fullName>
    </recommendedName>
</protein>
<gene>
    <name evidence="2" type="ORF">S03H2_16932</name>
</gene>
<dbReference type="Gene3D" id="3.40.50.150">
    <property type="entry name" value="Vaccinia Virus protein VP39"/>
    <property type="match status" value="1"/>
</dbReference>
<proteinExistence type="predicted"/>
<dbReference type="InterPro" id="IPR013216">
    <property type="entry name" value="Methyltransf_11"/>
</dbReference>
<dbReference type="InterPro" id="IPR029063">
    <property type="entry name" value="SAM-dependent_MTases_sf"/>
</dbReference>
<dbReference type="SUPFAM" id="SSF53335">
    <property type="entry name" value="S-adenosyl-L-methionine-dependent methyltransferases"/>
    <property type="match status" value="1"/>
</dbReference>
<dbReference type="CDD" id="cd02440">
    <property type="entry name" value="AdoMet_MTases"/>
    <property type="match status" value="1"/>
</dbReference>
<dbReference type="GO" id="GO:0008757">
    <property type="term" value="F:S-adenosylmethionine-dependent methyltransferase activity"/>
    <property type="evidence" value="ECO:0007669"/>
    <property type="project" value="InterPro"/>
</dbReference>
<sequence>MPVKIIAKGWGTKSDIEKPEFQRLIKKLKIVPWSRIWEWPFVILNSDIKRGLRVLSAGCIGDPLPKYCIQKGCETHGIDIGNHSLPGLDFKKADIRNTSYKVAYFDRIFCISVIEHIWDSPLKSIKELLRILKPGGRLAITTDINRGEGSFLFHQPNFDGLIGNALGFKTGKIPDFVQLSFCIKFLEPFFHQFVQ</sequence>
<evidence type="ECO:0000313" key="2">
    <source>
        <dbReference type="EMBL" id="GAH44199.1"/>
    </source>
</evidence>
<dbReference type="Pfam" id="PF08241">
    <property type="entry name" value="Methyltransf_11"/>
    <property type="match status" value="1"/>
</dbReference>
<accession>X1GRF4</accession>
<name>X1GRF4_9ZZZZ</name>
<organism evidence="2">
    <name type="scientific">marine sediment metagenome</name>
    <dbReference type="NCBI Taxonomy" id="412755"/>
    <lineage>
        <taxon>unclassified sequences</taxon>
        <taxon>metagenomes</taxon>
        <taxon>ecological metagenomes</taxon>
    </lineage>
</organism>
<reference evidence="2" key="1">
    <citation type="journal article" date="2014" name="Front. Microbiol.">
        <title>High frequency of phylogenetically diverse reductive dehalogenase-homologous genes in deep subseafloor sedimentary metagenomes.</title>
        <authorList>
            <person name="Kawai M."/>
            <person name="Futagami T."/>
            <person name="Toyoda A."/>
            <person name="Takaki Y."/>
            <person name="Nishi S."/>
            <person name="Hori S."/>
            <person name="Arai W."/>
            <person name="Tsubouchi T."/>
            <person name="Morono Y."/>
            <person name="Uchiyama I."/>
            <person name="Ito T."/>
            <person name="Fujiyama A."/>
            <person name="Inagaki F."/>
            <person name="Takami H."/>
        </authorList>
    </citation>
    <scope>NUCLEOTIDE SEQUENCE</scope>
    <source>
        <strain evidence="2">Expedition CK06-06</strain>
    </source>
</reference>
<dbReference type="EMBL" id="BARU01008692">
    <property type="protein sequence ID" value="GAH44199.1"/>
    <property type="molecule type" value="Genomic_DNA"/>
</dbReference>
<evidence type="ECO:0000259" key="1">
    <source>
        <dbReference type="Pfam" id="PF08241"/>
    </source>
</evidence>
<dbReference type="AlphaFoldDB" id="X1GRF4"/>
<comment type="caution">
    <text evidence="2">The sequence shown here is derived from an EMBL/GenBank/DDBJ whole genome shotgun (WGS) entry which is preliminary data.</text>
</comment>